<dbReference type="GO" id="GO:0016020">
    <property type="term" value="C:membrane"/>
    <property type="evidence" value="ECO:0007669"/>
    <property type="project" value="UniProtKB-SubCell"/>
</dbReference>
<keyword evidence="2 4" id="KW-0472">Membrane</keyword>
<dbReference type="STRING" id="1801.BRW64_16130"/>
<comment type="subcellular location">
    <subcellularLocation>
        <location evidence="1">Membrane</location>
    </subcellularLocation>
</comment>
<evidence type="ECO:0008006" key="7">
    <source>
        <dbReference type="Google" id="ProtNLM"/>
    </source>
</evidence>
<evidence type="ECO:0000256" key="1">
    <source>
        <dbReference type="ARBA" id="ARBA00004370"/>
    </source>
</evidence>
<keyword evidence="4" id="KW-1133">Transmembrane helix</keyword>
<feature type="region of interest" description="Disordered" evidence="3">
    <location>
        <begin position="1"/>
        <end position="29"/>
    </location>
</feature>
<gene>
    <name evidence="5" type="ORF">BV510_22400</name>
</gene>
<evidence type="ECO:0000256" key="4">
    <source>
        <dbReference type="SAM" id="Phobius"/>
    </source>
</evidence>
<sequence>MDGVLTMSIDADLGDRETVVPEDEEAEHRPAAARRRIGTAGVVAYGLLPALALTLTLAAGYLKWQESTVQGAELAQTESLQAAKDAVAALLSYQPDTAEQELAAAQNLLTGDFKAEYARLTEEVVIPAAKQQKIGAQATVPAAASISAAPDHAVALVLVNQTVTVGADAPTDTASSIRVSMQKVDGRWLISDFTPV</sequence>
<dbReference type="AlphaFoldDB" id="A0A1Q4HBE6"/>
<dbReference type="Proteomes" id="UP000191039">
    <property type="component" value="Unassembled WGS sequence"/>
</dbReference>
<evidence type="ECO:0000256" key="3">
    <source>
        <dbReference type="SAM" id="MobiDB-lite"/>
    </source>
</evidence>
<evidence type="ECO:0000313" key="5">
    <source>
        <dbReference type="EMBL" id="OPE49378.1"/>
    </source>
</evidence>
<dbReference type="EMBL" id="MIJD01000292">
    <property type="protein sequence ID" value="OPE49378.1"/>
    <property type="molecule type" value="Genomic_DNA"/>
</dbReference>
<comment type="caution">
    <text evidence="5">The sequence shown here is derived from an EMBL/GenBank/DDBJ whole genome shotgun (WGS) entry which is preliminary data.</text>
</comment>
<name>A0A1Q4HBE6_9MYCO</name>
<organism evidence="5 6">
    <name type="scientific">Mycolicibacterium diernhoferi</name>
    <dbReference type="NCBI Taxonomy" id="1801"/>
    <lineage>
        <taxon>Bacteria</taxon>
        <taxon>Bacillati</taxon>
        <taxon>Actinomycetota</taxon>
        <taxon>Actinomycetes</taxon>
        <taxon>Mycobacteriales</taxon>
        <taxon>Mycobacteriaceae</taxon>
        <taxon>Mycolicibacterium</taxon>
    </lineage>
</organism>
<evidence type="ECO:0000256" key="2">
    <source>
        <dbReference type="ARBA" id="ARBA00023136"/>
    </source>
</evidence>
<proteinExistence type="predicted"/>
<dbReference type="PANTHER" id="PTHR37042">
    <property type="entry name" value="OUTER MEMBRANE PROTEIN RV1973"/>
    <property type="match status" value="1"/>
</dbReference>
<dbReference type="PANTHER" id="PTHR37042:SF4">
    <property type="entry name" value="OUTER MEMBRANE PROTEIN RV1973"/>
    <property type="match status" value="1"/>
</dbReference>
<evidence type="ECO:0000313" key="6">
    <source>
        <dbReference type="Proteomes" id="UP000191039"/>
    </source>
</evidence>
<protein>
    <recommendedName>
        <fullName evidence="7">Twin-arginine translocation pathway signal</fullName>
    </recommendedName>
</protein>
<keyword evidence="4" id="KW-0812">Transmembrane</keyword>
<feature type="transmembrane region" description="Helical" evidence="4">
    <location>
        <begin position="42"/>
        <end position="62"/>
    </location>
</feature>
<accession>A0A1Q4HBE6</accession>
<reference evidence="5 6" key="1">
    <citation type="submission" date="2016-09" db="EMBL/GenBank/DDBJ databases">
        <title>genome sequences of unsequenced Mycobacteria.</title>
        <authorList>
            <person name="Greninger A.L."/>
            <person name="Jerome K.R."/>
            <person name="Mcnair B."/>
            <person name="Wallis C."/>
            <person name="Fang F."/>
        </authorList>
    </citation>
    <scope>NUCLEOTIDE SEQUENCE [LARGE SCALE GENOMIC DNA]</scope>
    <source>
        <strain evidence="5 6">BM1</strain>
    </source>
</reference>